<evidence type="ECO:0000313" key="13">
    <source>
        <dbReference type="EMBL" id="QTC90985.1"/>
    </source>
</evidence>
<evidence type="ECO:0000256" key="11">
    <source>
        <dbReference type="ARBA" id="ARBA00023136"/>
    </source>
</evidence>
<dbReference type="EMBL" id="CP062222">
    <property type="protein sequence ID" value="QTC90985.1"/>
    <property type="molecule type" value="Genomic_DNA"/>
</dbReference>
<dbReference type="KEGG" id="bgoe:IFJ75_17450"/>
<accession>A0A975GXW7</accession>
<proteinExistence type="inferred from homology"/>
<evidence type="ECO:0000256" key="4">
    <source>
        <dbReference type="ARBA" id="ARBA00016461"/>
    </source>
</evidence>
<dbReference type="RefSeq" id="WP_207869898.1">
    <property type="nucleotide sequence ID" value="NZ_CP062222.1"/>
</dbReference>
<comment type="subcellular location">
    <subcellularLocation>
        <location evidence="2 12">Cell inner membrane</location>
        <topology evidence="2 12">Single-pass membrane protein</topology>
    </subcellularLocation>
</comment>
<evidence type="ECO:0000256" key="3">
    <source>
        <dbReference type="ARBA" id="ARBA00008741"/>
    </source>
</evidence>
<evidence type="ECO:0000256" key="9">
    <source>
        <dbReference type="ARBA" id="ARBA00022748"/>
    </source>
</evidence>
<keyword evidence="5 12" id="KW-0813">Transport</keyword>
<gene>
    <name evidence="13" type="primary">ccmD</name>
    <name evidence="13" type="ORF">IFJ75_17450</name>
</gene>
<dbReference type="GO" id="GO:0017004">
    <property type="term" value="P:cytochrome complex assembly"/>
    <property type="evidence" value="ECO:0007669"/>
    <property type="project" value="UniProtKB-KW"/>
</dbReference>
<dbReference type="Pfam" id="PF04995">
    <property type="entry name" value="CcmD"/>
    <property type="match status" value="1"/>
</dbReference>
<feature type="transmembrane region" description="Helical" evidence="12">
    <location>
        <begin position="12"/>
        <end position="33"/>
    </location>
</feature>
<evidence type="ECO:0000313" key="14">
    <source>
        <dbReference type="Proteomes" id="UP000663918"/>
    </source>
</evidence>
<reference evidence="13" key="1">
    <citation type="submission" date="2020-09" db="EMBL/GenBank/DDBJ databases">
        <title>Brevundimonas sp. LVF2 isolated from a puddle in Goettingen, Germany.</title>
        <authorList>
            <person name="Friedrich I."/>
            <person name="Klassen A."/>
            <person name="Hannes N."/>
            <person name="Schneider D."/>
            <person name="Hertel R."/>
            <person name="Daniel R."/>
        </authorList>
    </citation>
    <scope>NUCLEOTIDE SEQUENCE</scope>
    <source>
        <strain evidence="13">LVF2</strain>
    </source>
</reference>
<dbReference type="NCBIfam" id="TIGR03141">
    <property type="entry name" value="cytochro_ccmD"/>
    <property type="match status" value="1"/>
</dbReference>
<evidence type="ECO:0000256" key="2">
    <source>
        <dbReference type="ARBA" id="ARBA00004377"/>
    </source>
</evidence>
<keyword evidence="11 12" id="KW-0472">Membrane</keyword>
<evidence type="ECO:0000256" key="7">
    <source>
        <dbReference type="ARBA" id="ARBA00022519"/>
    </source>
</evidence>
<organism evidence="13 14">
    <name type="scientific">Brevundimonas goettingensis</name>
    <dbReference type="NCBI Taxonomy" id="2774190"/>
    <lineage>
        <taxon>Bacteria</taxon>
        <taxon>Pseudomonadati</taxon>
        <taxon>Pseudomonadota</taxon>
        <taxon>Alphaproteobacteria</taxon>
        <taxon>Caulobacterales</taxon>
        <taxon>Caulobacteraceae</taxon>
        <taxon>Brevundimonas</taxon>
    </lineage>
</organism>
<dbReference type="Proteomes" id="UP000663918">
    <property type="component" value="Chromosome"/>
</dbReference>
<name>A0A975GXW7_9CAUL</name>
<keyword evidence="8 12" id="KW-0812">Transmembrane</keyword>
<comment type="function">
    <text evidence="1 12">Required for the export of heme to the periplasm for the biogenesis of c-type cytochromes.</text>
</comment>
<keyword evidence="6 12" id="KW-1003">Cell membrane</keyword>
<comment type="similarity">
    <text evidence="3 12">Belongs to the CcmD/CycX/HelD family.</text>
</comment>
<dbReference type="GO" id="GO:0015886">
    <property type="term" value="P:heme transport"/>
    <property type="evidence" value="ECO:0007669"/>
    <property type="project" value="InterPro"/>
</dbReference>
<evidence type="ECO:0000256" key="5">
    <source>
        <dbReference type="ARBA" id="ARBA00022448"/>
    </source>
</evidence>
<protein>
    <recommendedName>
        <fullName evidence="4 12">Heme exporter protein D</fullName>
    </recommendedName>
</protein>
<evidence type="ECO:0000256" key="6">
    <source>
        <dbReference type="ARBA" id="ARBA00022475"/>
    </source>
</evidence>
<dbReference type="AlphaFoldDB" id="A0A975GXW7"/>
<keyword evidence="10 12" id="KW-1133">Transmembrane helix</keyword>
<keyword evidence="14" id="KW-1185">Reference proteome</keyword>
<evidence type="ECO:0000256" key="1">
    <source>
        <dbReference type="ARBA" id="ARBA00002442"/>
    </source>
</evidence>
<keyword evidence="9 12" id="KW-0201">Cytochrome c-type biogenesis</keyword>
<evidence type="ECO:0000256" key="10">
    <source>
        <dbReference type="ARBA" id="ARBA00022989"/>
    </source>
</evidence>
<evidence type="ECO:0000256" key="12">
    <source>
        <dbReference type="RuleBase" id="RU363101"/>
    </source>
</evidence>
<keyword evidence="7 12" id="KW-0997">Cell inner membrane</keyword>
<dbReference type="InterPro" id="IPR007078">
    <property type="entry name" value="Haem_export_protD_CcmD"/>
</dbReference>
<dbReference type="GO" id="GO:0005886">
    <property type="term" value="C:plasma membrane"/>
    <property type="evidence" value="ECO:0007669"/>
    <property type="project" value="UniProtKB-SubCell"/>
</dbReference>
<evidence type="ECO:0000256" key="8">
    <source>
        <dbReference type="ARBA" id="ARBA00022692"/>
    </source>
</evidence>
<sequence>MLDLDMTPYAAFVWPAWGISALVLAGLVARAVIASRRWKRELKSLEDDRP</sequence>